<evidence type="ECO:0000313" key="4">
    <source>
        <dbReference type="Proteomes" id="UP001219355"/>
    </source>
</evidence>
<feature type="domain" description="Trafficking protein particle complex II-specific subunit 65 IgD3" evidence="2">
    <location>
        <begin position="414"/>
        <end position="570"/>
    </location>
</feature>
<keyword evidence="4" id="KW-1185">Reference proteome</keyword>
<dbReference type="EMBL" id="CP120631">
    <property type="protein sequence ID" value="WEW61628.1"/>
    <property type="molecule type" value="Genomic_DNA"/>
</dbReference>
<feature type="region of interest" description="Disordered" evidence="1">
    <location>
        <begin position="387"/>
        <end position="410"/>
    </location>
</feature>
<dbReference type="GO" id="GO:0005802">
    <property type="term" value="C:trans-Golgi network"/>
    <property type="evidence" value="ECO:0007669"/>
    <property type="project" value="TreeGrafter"/>
</dbReference>
<evidence type="ECO:0000259" key="2">
    <source>
        <dbReference type="Pfam" id="PF12735"/>
    </source>
</evidence>
<proteinExistence type="predicted"/>
<evidence type="ECO:0000256" key="1">
    <source>
        <dbReference type="SAM" id="MobiDB-lite"/>
    </source>
</evidence>
<dbReference type="InterPro" id="IPR055420">
    <property type="entry name" value="IgD3_Trs65"/>
</dbReference>
<evidence type="ECO:0000313" key="3">
    <source>
        <dbReference type="EMBL" id="WEW61628.1"/>
    </source>
</evidence>
<dbReference type="GO" id="GO:1990071">
    <property type="term" value="C:TRAPPII protein complex"/>
    <property type="evidence" value="ECO:0007669"/>
    <property type="project" value="InterPro"/>
</dbReference>
<reference evidence="3" key="1">
    <citation type="submission" date="2023-03" db="EMBL/GenBank/DDBJ databases">
        <title>Emydomyces testavorans Genome Sequence.</title>
        <authorList>
            <person name="Hoyer L."/>
        </authorList>
    </citation>
    <scope>NUCLEOTIDE SEQUENCE</scope>
    <source>
        <strain evidence="3">16-2883</strain>
    </source>
</reference>
<name>A0AAF0DNS9_9EURO</name>
<dbReference type="Pfam" id="PF12735">
    <property type="entry name" value="IgD3_Trs65"/>
    <property type="match status" value="1"/>
</dbReference>
<gene>
    <name evidence="3" type="ORF">PRK78_007119</name>
</gene>
<feature type="compositionally biased region" description="Polar residues" evidence="1">
    <location>
        <begin position="387"/>
        <end position="397"/>
    </location>
</feature>
<dbReference type="GO" id="GO:0006891">
    <property type="term" value="P:intra-Golgi vesicle-mediated transport"/>
    <property type="evidence" value="ECO:0007669"/>
    <property type="project" value="InterPro"/>
</dbReference>
<dbReference type="InterPro" id="IPR024662">
    <property type="entry name" value="Trs65"/>
</dbReference>
<dbReference type="PANTHER" id="PTHR28159:SF1">
    <property type="entry name" value="TRAFFICKING PROTEIN PARTICLE COMPLEX II-SPECIFIC SUBUNIT 65"/>
    <property type="match status" value="1"/>
</dbReference>
<dbReference type="PANTHER" id="PTHR28159">
    <property type="entry name" value="TRAFFICKING PROTEIN PARTICLE COMPLEX II-SPECIFIC SUBUNIT 65"/>
    <property type="match status" value="1"/>
</dbReference>
<dbReference type="AlphaFoldDB" id="A0AAF0DNS9"/>
<sequence>MTANLFLTNATINTIVPYESNIDLEDVLRSFLQKPESAGISTWPFSIIRQRDLLFFDELVTVYIILQLVDCTDVATLKLQLSSISVNLEVFAVNVVASKPNVEDIPTSTKELIFSSFMQDADDPLIIVNAVDNEECIHNQAYVIWKSDAYLRRPWTRLQQPSVVFMASAAVGPPTGLHKAIQDEYISSLTPASANVFQPLIYCPLQSSTEPYLPASRLLRVAPAAKTREQVDNVSQALHNTPTRIIHAASAKLRYSRLNTCANRASVIASLDLEVAPFANIEVKFESVELSLSEGTVEKFGPLVGSEVPIFCRARDDVTLMFKLIPNGSGRYSSSIMPLVSTLEISICAFVLFSKDCQPKILMHWKANVDFPLPPNSLFGNPSRVLQQNNRPSSLPEGSNELAVPKMGTSSSPNRRTSYFSWHRIAVSFSVPISVDIGELFDLGVFVVNRSDRIRRFAMMVITSGEGPHSRKIITQSSLSFASRNSAHAPAAVDENSIFTMRQDAATSYETKLLCLCPELEFGPLLPGTCCSLPIRMLPLCPGLLWGAVVKFIDLDTNEWMEFGDLPDIAATSKQGF</sequence>
<dbReference type="Proteomes" id="UP001219355">
    <property type="component" value="Chromosome 5"/>
</dbReference>
<organism evidence="3 4">
    <name type="scientific">Emydomyces testavorans</name>
    <dbReference type="NCBI Taxonomy" id="2070801"/>
    <lineage>
        <taxon>Eukaryota</taxon>
        <taxon>Fungi</taxon>
        <taxon>Dikarya</taxon>
        <taxon>Ascomycota</taxon>
        <taxon>Pezizomycotina</taxon>
        <taxon>Eurotiomycetes</taxon>
        <taxon>Eurotiomycetidae</taxon>
        <taxon>Onygenales</taxon>
        <taxon>Nannizziopsiaceae</taxon>
        <taxon>Emydomyces</taxon>
    </lineage>
</organism>
<accession>A0AAF0DNS9</accession>
<protein>
    <recommendedName>
        <fullName evidence="2">Trafficking protein particle complex II-specific subunit 65 IgD3 domain-containing protein</fullName>
    </recommendedName>
</protein>